<dbReference type="AlphaFoldDB" id="A0A9N7MKZ2"/>
<organism evidence="2 3">
    <name type="scientific">Striga hermonthica</name>
    <name type="common">Purple witchweed</name>
    <name type="synonym">Buchnera hermonthica</name>
    <dbReference type="NCBI Taxonomy" id="68872"/>
    <lineage>
        <taxon>Eukaryota</taxon>
        <taxon>Viridiplantae</taxon>
        <taxon>Streptophyta</taxon>
        <taxon>Embryophyta</taxon>
        <taxon>Tracheophyta</taxon>
        <taxon>Spermatophyta</taxon>
        <taxon>Magnoliopsida</taxon>
        <taxon>eudicotyledons</taxon>
        <taxon>Gunneridae</taxon>
        <taxon>Pentapetalae</taxon>
        <taxon>asterids</taxon>
        <taxon>lamiids</taxon>
        <taxon>Lamiales</taxon>
        <taxon>Orobanchaceae</taxon>
        <taxon>Buchnereae</taxon>
        <taxon>Striga</taxon>
    </lineage>
</organism>
<feature type="region of interest" description="Disordered" evidence="1">
    <location>
        <begin position="18"/>
        <end position="92"/>
    </location>
</feature>
<gene>
    <name evidence="2" type="ORF">SHERM_11120</name>
</gene>
<name>A0A9N7MKZ2_STRHE</name>
<dbReference type="PANTHER" id="PTHR47681">
    <property type="entry name" value="PHOSPHATIDYLINOSITOL N-ACETYLGLUCOSAMINYLTRANSFERASE SUBUNIT P-RELATED"/>
    <property type="match status" value="1"/>
</dbReference>
<dbReference type="Proteomes" id="UP001153555">
    <property type="component" value="Unassembled WGS sequence"/>
</dbReference>
<proteinExistence type="predicted"/>
<feature type="compositionally biased region" description="Polar residues" evidence="1">
    <location>
        <begin position="78"/>
        <end position="92"/>
    </location>
</feature>
<accession>A0A9N7MKZ2</accession>
<evidence type="ECO:0000256" key="1">
    <source>
        <dbReference type="SAM" id="MobiDB-lite"/>
    </source>
</evidence>
<dbReference type="OrthoDB" id="690928at2759"/>
<sequence>MEERCSVNSPRRILSFSKNRRANVSFPDDADGRPGFEVSGEHDPKPSEGNDSQGGPCSYLSPELRGQDHYPGSGAAKATQSVHMNPGQDQLL</sequence>
<reference evidence="2" key="1">
    <citation type="submission" date="2019-12" db="EMBL/GenBank/DDBJ databases">
        <authorList>
            <person name="Scholes J."/>
        </authorList>
    </citation>
    <scope>NUCLEOTIDE SEQUENCE</scope>
</reference>
<protein>
    <submittedName>
        <fullName evidence="2">Uncharacterized protein</fullName>
    </submittedName>
</protein>
<comment type="caution">
    <text evidence="2">The sequence shown here is derived from an EMBL/GenBank/DDBJ whole genome shotgun (WGS) entry which is preliminary data.</text>
</comment>
<evidence type="ECO:0000313" key="3">
    <source>
        <dbReference type="Proteomes" id="UP001153555"/>
    </source>
</evidence>
<evidence type="ECO:0000313" key="2">
    <source>
        <dbReference type="EMBL" id="CAA0808897.1"/>
    </source>
</evidence>
<dbReference type="EMBL" id="CACSLK010003174">
    <property type="protein sequence ID" value="CAA0808897.1"/>
    <property type="molecule type" value="Genomic_DNA"/>
</dbReference>
<dbReference type="PANTHER" id="PTHR47681:SF3">
    <property type="entry name" value="PHOSPHATIDYLINOSITOL N-ACETYLGLUCOSAMINYLTRANSFERASE SUBUNIT P-RELATED"/>
    <property type="match status" value="1"/>
</dbReference>
<feature type="compositionally biased region" description="Basic and acidic residues" evidence="1">
    <location>
        <begin position="30"/>
        <end position="48"/>
    </location>
</feature>
<keyword evidence="3" id="KW-1185">Reference proteome</keyword>